<evidence type="ECO:0000256" key="2">
    <source>
        <dbReference type="ARBA" id="ARBA00022490"/>
    </source>
</evidence>
<dbReference type="RefSeq" id="WP_107001283.1">
    <property type="nucleotide sequence ID" value="NZ_DBFBUD010000209.1"/>
</dbReference>
<dbReference type="GO" id="GO:0005737">
    <property type="term" value="C:cytoplasm"/>
    <property type="evidence" value="ECO:0007669"/>
    <property type="project" value="UniProtKB-SubCell"/>
</dbReference>
<dbReference type="Proteomes" id="UP000241048">
    <property type="component" value="Unassembled WGS sequence"/>
</dbReference>
<dbReference type="GO" id="GO:0019281">
    <property type="term" value="P:L-methionine biosynthetic process from homoserine via O-succinyl-L-homoserine and cystathionine"/>
    <property type="evidence" value="ECO:0007669"/>
    <property type="project" value="InterPro"/>
</dbReference>
<comment type="catalytic activity">
    <reaction evidence="7 8">
        <text>L-homoserine + acetyl-CoA = O-acetyl-L-homoserine + CoA</text>
        <dbReference type="Rhea" id="RHEA:13701"/>
        <dbReference type="ChEBI" id="CHEBI:57287"/>
        <dbReference type="ChEBI" id="CHEBI:57288"/>
        <dbReference type="ChEBI" id="CHEBI:57476"/>
        <dbReference type="ChEBI" id="CHEBI:57716"/>
        <dbReference type="EC" id="2.3.1.31"/>
    </reaction>
</comment>
<comment type="caution">
    <text evidence="10">The sequence shown here is derived from an EMBL/GenBank/DDBJ whole genome shotgun (WGS) entry which is preliminary data.</text>
</comment>
<dbReference type="Gene3D" id="3.40.50.880">
    <property type="match status" value="1"/>
</dbReference>
<evidence type="ECO:0000313" key="11">
    <source>
        <dbReference type="Proteomes" id="UP000241048"/>
    </source>
</evidence>
<comment type="subcellular location">
    <subcellularLocation>
        <location evidence="1 8">Cytoplasm</location>
    </subcellularLocation>
</comment>
<gene>
    <name evidence="8" type="primary">metAA</name>
    <name evidence="10" type="ORF">C7U56_11250</name>
</gene>
<dbReference type="AlphaFoldDB" id="A0A2T3FP93"/>
<comment type="pathway">
    <text evidence="8">Amino-acid biosynthesis; L-methionine biosynthesis via de novo pathway; O-acetyl-L-homoserine from L-homoserine: step 1/1.</text>
</comment>
<keyword evidence="11" id="KW-1185">Reference proteome</keyword>
<feature type="site" description="Important for substrate specificity" evidence="8">
    <location>
        <position position="192"/>
    </location>
</feature>
<reference evidence="10 11" key="1">
    <citation type="submission" date="2018-03" db="EMBL/GenBank/DDBJ databases">
        <title>Lachnoclostridium SNUG30386 gen.nov., sp.nov., isolated from human faeces.</title>
        <authorList>
            <person name="Seo B."/>
            <person name="Jeon K."/>
            <person name="Ko G."/>
        </authorList>
    </citation>
    <scope>NUCLEOTIDE SEQUENCE [LARGE SCALE GENOMIC DNA]</scope>
    <source>
        <strain evidence="10 11">SNUG30386</strain>
    </source>
</reference>
<dbReference type="EC" id="2.3.1.31" evidence="8"/>
<evidence type="ECO:0000256" key="7">
    <source>
        <dbReference type="ARBA" id="ARBA00049043"/>
    </source>
</evidence>
<feature type="binding site" evidence="8">
    <location>
        <position position="192"/>
    </location>
    <ligand>
        <name>substrate</name>
    </ligand>
</feature>
<comment type="function">
    <text evidence="8">Transfers an acetyl group from acetyl-CoA to L-homoserine, forming acetyl-L-homoserine.</text>
</comment>
<dbReference type="GO" id="GO:0008899">
    <property type="term" value="F:homoserine O-succinyltransferase activity"/>
    <property type="evidence" value="ECO:0007669"/>
    <property type="project" value="UniProtKB-UniRule"/>
</dbReference>
<dbReference type="InterPro" id="IPR033752">
    <property type="entry name" value="MetA_family"/>
</dbReference>
<keyword evidence="3 8" id="KW-0028">Amino-acid biosynthesis</keyword>
<dbReference type="InterPro" id="IPR029062">
    <property type="entry name" value="Class_I_gatase-like"/>
</dbReference>
<dbReference type="GO" id="GO:0004414">
    <property type="term" value="F:homoserine O-acetyltransferase activity"/>
    <property type="evidence" value="ECO:0007669"/>
    <property type="project" value="UniProtKB-EC"/>
</dbReference>
<dbReference type="FunFam" id="3.40.50.880:FF:000004">
    <property type="entry name" value="Homoserine O-succinyltransferase"/>
    <property type="match status" value="1"/>
</dbReference>
<sequence length="307" mass="36518">MPIKIQKDLPAKAILESENIFVMDEDRAMSQDIRPLEILILNLMPIKEDTETQLLRALSNTPLQVDCSFLMLETHVSKNTSQTHLNKFYVTFDEIRRKRFDGMIITGAPVENMEFEEINYWDELTKIMEWSKTHVTSTLHICWGMQAGLYYHYGIQKHQRKTKLSGIYRHRLLNRKIPLVRSLDDYFYCPHSRYTEDREEDILKHPELQILAKSDEAGVFLVMNQDGSQIFVQGHPEYDRMTLNNEYHRDLKKGLNPQVPCNYYPDNDPFSMPVLKWRNMSNTLYTNWLNYYVYQMTPYVLKEDEQE</sequence>
<keyword evidence="5 8" id="KW-0486">Methionine biosynthesis</keyword>
<dbReference type="PANTHER" id="PTHR20919">
    <property type="entry name" value="HOMOSERINE O-SUCCINYLTRANSFERASE"/>
    <property type="match status" value="1"/>
</dbReference>
<evidence type="ECO:0000256" key="4">
    <source>
        <dbReference type="ARBA" id="ARBA00022679"/>
    </source>
</evidence>
<feature type="active site" description="Acyl-thioester intermediate" evidence="8 9">
    <location>
        <position position="142"/>
    </location>
</feature>
<feature type="active site" evidence="8">
    <location>
        <position position="237"/>
    </location>
</feature>
<evidence type="ECO:0000256" key="6">
    <source>
        <dbReference type="ARBA" id="ARBA00023315"/>
    </source>
</evidence>
<proteinExistence type="inferred from homology"/>
<accession>A0A2T3FP93</accession>
<evidence type="ECO:0000256" key="3">
    <source>
        <dbReference type="ARBA" id="ARBA00022605"/>
    </source>
</evidence>
<feature type="binding site" evidence="8">
    <location>
        <position position="249"/>
    </location>
    <ligand>
        <name>substrate</name>
    </ligand>
</feature>
<feature type="binding site" evidence="8">
    <location>
        <position position="163"/>
    </location>
    <ligand>
        <name>substrate</name>
    </ligand>
</feature>
<feature type="active site" description="Proton acceptor" evidence="8">
    <location>
        <position position="235"/>
    </location>
</feature>
<dbReference type="HAMAP" id="MF_00295">
    <property type="entry name" value="MetA_acyltransf"/>
    <property type="match status" value="1"/>
</dbReference>
<keyword evidence="2 8" id="KW-0963">Cytoplasm</keyword>
<evidence type="ECO:0000256" key="5">
    <source>
        <dbReference type="ARBA" id="ARBA00023167"/>
    </source>
</evidence>
<comment type="similarity">
    <text evidence="8">Belongs to the MetA family.</text>
</comment>
<dbReference type="Pfam" id="PF04204">
    <property type="entry name" value="HTS"/>
    <property type="match status" value="1"/>
</dbReference>
<keyword evidence="4 8" id="KW-0808">Transferase</keyword>
<protein>
    <recommendedName>
        <fullName evidence="8">Homoserine O-acetyltransferase</fullName>
        <shortName evidence="8">HAT</shortName>
        <ecNumber evidence="8">2.3.1.31</ecNumber>
    </recommendedName>
    <alternativeName>
        <fullName evidence="8">Homoserine transacetylase</fullName>
        <shortName evidence="8">HTA</shortName>
    </alternativeName>
</protein>
<evidence type="ECO:0000256" key="9">
    <source>
        <dbReference type="PIRSR" id="PIRSR000450-1"/>
    </source>
</evidence>
<dbReference type="SUPFAM" id="SSF52317">
    <property type="entry name" value="Class I glutamine amidotransferase-like"/>
    <property type="match status" value="1"/>
</dbReference>
<dbReference type="PIRSF" id="PIRSF000450">
    <property type="entry name" value="H_ser_succinyltr"/>
    <property type="match status" value="1"/>
</dbReference>
<name>A0A2T3FP93_9CLOT</name>
<dbReference type="EMBL" id="PYLO01000003">
    <property type="protein sequence ID" value="PST37100.1"/>
    <property type="molecule type" value="Genomic_DNA"/>
</dbReference>
<dbReference type="NCBIfam" id="TIGR01001">
    <property type="entry name" value="metA"/>
    <property type="match status" value="1"/>
</dbReference>
<evidence type="ECO:0000256" key="8">
    <source>
        <dbReference type="HAMAP-Rule" id="MF_00295"/>
    </source>
</evidence>
<evidence type="ECO:0000313" key="10">
    <source>
        <dbReference type="EMBL" id="PST37100.1"/>
    </source>
</evidence>
<keyword evidence="6 8" id="KW-0012">Acyltransferase</keyword>
<evidence type="ECO:0000256" key="1">
    <source>
        <dbReference type="ARBA" id="ARBA00004496"/>
    </source>
</evidence>
<dbReference type="PANTHER" id="PTHR20919:SF0">
    <property type="entry name" value="HOMOSERINE O-SUCCINYLTRANSFERASE"/>
    <property type="match status" value="1"/>
</dbReference>
<dbReference type="CDD" id="cd03131">
    <property type="entry name" value="GATase1_HTS"/>
    <property type="match status" value="1"/>
</dbReference>
<dbReference type="InterPro" id="IPR005697">
    <property type="entry name" value="HST_MetA"/>
</dbReference>
<feature type="site" description="Important for acyl-CoA specificity" evidence="8">
    <location>
        <position position="111"/>
    </location>
</feature>
<dbReference type="UniPathway" id="UPA00051">
    <property type="reaction ID" value="UER00074"/>
</dbReference>
<organism evidence="10 11">
    <name type="scientific">Clostridium fessum</name>
    <dbReference type="NCBI Taxonomy" id="2126740"/>
    <lineage>
        <taxon>Bacteria</taxon>
        <taxon>Bacillati</taxon>
        <taxon>Bacillota</taxon>
        <taxon>Clostridia</taxon>
        <taxon>Eubacteriales</taxon>
        <taxon>Clostridiaceae</taxon>
        <taxon>Clostridium</taxon>
    </lineage>
</organism>
<comment type="caution">
    <text evidence="8">Lacks conserved residue(s) required for the propagation of feature annotation.</text>
</comment>